<sequence>SCESDRSGILPKSQALEEAVAIGTFRFFIPDLLFFMGTKTVEELLDNSAGVHFSGLHVDDLDLRNSKELPATSAIENGYREPFVIG</sequence>
<comment type="caution">
    <text evidence="1">The sequence shown here is derived from an EMBL/GenBank/DDBJ whole genome shotgun (WGS) entry which is preliminary data.</text>
</comment>
<reference evidence="1 2" key="1">
    <citation type="journal article" date="2014" name="Agronomy (Basel)">
        <title>A Draft Genome Sequence for Ensete ventricosum, the Drought-Tolerant Tree Against Hunger.</title>
        <authorList>
            <person name="Harrison J."/>
            <person name="Moore K.A."/>
            <person name="Paszkiewicz K."/>
            <person name="Jones T."/>
            <person name="Grant M."/>
            <person name="Ambacheew D."/>
            <person name="Muzemil S."/>
            <person name="Studholme D.J."/>
        </authorList>
    </citation>
    <scope>NUCLEOTIDE SEQUENCE [LARGE SCALE GENOMIC DNA]</scope>
</reference>
<organism evidence="1 2">
    <name type="scientific">Ensete ventricosum</name>
    <name type="common">Abyssinian banana</name>
    <name type="synonym">Musa ensete</name>
    <dbReference type="NCBI Taxonomy" id="4639"/>
    <lineage>
        <taxon>Eukaryota</taxon>
        <taxon>Viridiplantae</taxon>
        <taxon>Streptophyta</taxon>
        <taxon>Embryophyta</taxon>
        <taxon>Tracheophyta</taxon>
        <taxon>Spermatophyta</taxon>
        <taxon>Magnoliopsida</taxon>
        <taxon>Liliopsida</taxon>
        <taxon>Zingiberales</taxon>
        <taxon>Musaceae</taxon>
        <taxon>Ensete</taxon>
    </lineage>
</organism>
<dbReference type="AlphaFoldDB" id="A0A426X4V5"/>
<name>A0A426X4V5_ENSVE</name>
<evidence type="ECO:0000313" key="2">
    <source>
        <dbReference type="Proteomes" id="UP000287651"/>
    </source>
</evidence>
<accession>A0A426X4V5</accession>
<dbReference type="EMBL" id="AMZH03026660">
    <property type="protein sequence ID" value="RRT34512.1"/>
    <property type="molecule type" value="Genomic_DNA"/>
</dbReference>
<gene>
    <name evidence="1" type="ORF">B296_00058769</name>
</gene>
<proteinExistence type="predicted"/>
<protein>
    <submittedName>
        <fullName evidence="1">Uncharacterized protein</fullName>
    </submittedName>
</protein>
<dbReference type="Proteomes" id="UP000287651">
    <property type="component" value="Unassembled WGS sequence"/>
</dbReference>
<evidence type="ECO:0000313" key="1">
    <source>
        <dbReference type="EMBL" id="RRT34512.1"/>
    </source>
</evidence>
<feature type="non-terminal residue" evidence="1">
    <location>
        <position position="1"/>
    </location>
</feature>